<name>A0A9X0AL52_9HELO</name>
<dbReference type="OrthoDB" id="3559253at2759"/>
<evidence type="ECO:0000313" key="1">
    <source>
        <dbReference type="EMBL" id="KAJ8064765.1"/>
    </source>
</evidence>
<accession>A0A9X0AL52</accession>
<dbReference type="AlphaFoldDB" id="A0A9X0AL52"/>
<organism evidence="1 2">
    <name type="scientific">Sclerotinia nivalis</name>
    <dbReference type="NCBI Taxonomy" id="352851"/>
    <lineage>
        <taxon>Eukaryota</taxon>
        <taxon>Fungi</taxon>
        <taxon>Dikarya</taxon>
        <taxon>Ascomycota</taxon>
        <taxon>Pezizomycotina</taxon>
        <taxon>Leotiomycetes</taxon>
        <taxon>Helotiales</taxon>
        <taxon>Sclerotiniaceae</taxon>
        <taxon>Sclerotinia</taxon>
    </lineage>
</organism>
<gene>
    <name evidence="1" type="ORF">OCU04_007076</name>
</gene>
<protein>
    <recommendedName>
        <fullName evidence="3">Protein kinase domain-containing protein</fullName>
    </recommendedName>
</protein>
<dbReference type="Proteomes" id="UP001152300">
    <property type="component" value="Unassembled WGS sequence"/>
</dbReference>
<dbReference type="EMBL" id="JAPEIS010000007">
    <property type="protein sequence ID" value="KAJ8064765.1"/>
    <property type="molecule type" value="Genomic_DNA"/>
</dbReference>
<keyword evidence="2" id="KW-1185">Reference proteome</keyword>
<reference evidence="1" key="1">
    <citation type="submission" date="2022-11" db="EMBL/GenBank/DDBJ databases">
        <title>Genome Resource of Sclerotinia nivalis Strain SnTB1, a Plant Pathogen Isolated from American Ginseng.</title>
        <authorList>
            <person name="Fan S."/>
        </authorList>
    </citation>
    <scope>NUCLEOTIDE SEQUENCE</scope>
    <source>
        <strain evidence="1">SnTB1</strain>
    </source>
</reference>
<comment type="caution">
    <text evidence="1">The sequence shown here is derived from an EMBL/GenBank/DDBJ whole genome shotgun (WGS) entry which is preliminary data.</text>
</comment>
<evidence type="ECO:0000313" key="2">
    <source>
        <dbReference type="Proteomes" id="UP001152300"/>
    </source>
</evidence>
<evidence type="ECO:0008006" key="3">
    <source>
        <dbReference type="Google" id="ProtNLM"/>
    </source>
</evidence>
<dbReference type="SUPFAM" id="SSF56112">
    <property type="entry name" value="Protein kinase-like (PK-like)"/>
    <property type="match status" value="1"/>
</dbReference>
<sequence length="296" mass="34149">MHGHHDHTMNCENLLNSHSRPSLSLSGPSPPLALTYPLPSSNPLSMSCFTQEFDAVSGPLEFYMGHKKIIATNCDRVDPDRTVYRLTLKKPWIFNNIHVSNAIERLINFLPSLKAIYPQWFLPSIVILKKQKFGWNEEFETEKRMYRYLKPLQGAFIPYFYGEAFYDGSPAFVLSEIRGERLYDSTARPENDDDFLDILEAKLEEAFKGLTKYGVIHGDPTLHNIFEVDDRIMITDLEQAELGSKIWEGNPNNGSVRSLMWDFQACRGGTNFILESNKREMMEMMEYTATNHSNRF</sequence>
<dbReference type="InterPro" id="IPR011009">
    <property type="entry name" value="Kinase-like_dom_sf"/>
</dbReference>
<proteinExistence type="predicted"/>